<accession>A0ABN6ZQ76</accession>
<reference evidence="2 3" key="1">
    <citation type="submission" date="2023-09" db="EMBL/GenBank/DDBJ databases">
        <title>Pyrofollis japonicus gen. nov. sp. nov., a novel member of the family Pyrodictiaceae isolated from the Iheya North hydrothermal field.</title>
        <authorList>
            <person name="Miyazaki U."/>
            <person name="Sanari M."/>
            <person name="Tame A."/>
            <person name="Kitajima M."/>
            <person name="Okamoto A."/>
            <person name="Sawayama S."/>
            <person name="Miyazaki J."/>
            <person name="Takai K."/>
            <person name="Nakagawa S."/>
        </authorList>
    </citation>
    <scope>NUCLEOTIDE SEQUENCE [LARGE SCALE GENOMIC DNA]</scope>
    <source>
        <strain evidence="2 3">AV2</strain>
    </source>
</reference>
<dbReference type="EMBL" id="AP028907">
    <property type="protein sequence ID" value="BES82369.1"/>
    <property type="molecule type" value="Genomic_DNA"/>
</dbReference>
<dbReference type="Pfam" id="PF05050">
    <property type="entry name" value="Methyltransf_21"/>
    <property type="match status" value="1"/>
</dbReference>
<keyword evidence="3" id="KW-1185">Reference proteome</keyword>
<feature type="domain" description="Methyltransferase FkbM" evidence="1">
    <location>
        <begin position="170"/>
        <end position="276"/>
    </location>
</feature>
<dbReference type="CDD" id="cd02440">
    <property type="entry name" value="AdoMet_MTases"/>
    <property type="match status" value="1"/>
</dbReference>
<dbReference type="Proteomes" id="UP001341135">
    <property type="component" value="Chromosome"/>
</dbReference>
<dbReference type="NCBIfam" id="TIGR01444">
    <property type="entry name" value="fkbM_fam"/>
    <property type="match status" value="1"/>
</dbReference>
<proteinExistence type="predicted"/>
<gene>
    <name evidence="2" type="ORF">PABY_19360</name>
</gene>
<evidence type="ECO:0000313" key="2">
    <source>
        <dbReference type="EMBL" id="BES82369.1"/>
    </source>
</evidence>
<dbReference type="InterPro" id="IPR006342">
    <property type="entry name" value="FkbM_mtfrase"/>
</dbReference>
<dbReference type="PANTHER" id="PTHR34203">
    <property type="entry name" value="METHYLTRANSFERASE, FKBM FAMILY PROTEIN"/>
    <property type="match status" value="1"/>
</dbReference>
<name>A0ABN6ZQ76_9CREN</name>
<dbReference type="InterPro" id="IPR029063">
    <property type="entry name" value="SAM-dependent_MTases_sf"/>
</dbReference>
<evidence type="ECO:0000313" key="3">
    <source>
        <dbReference type="Proteomes" id="UP001341135"/>
    </source>
</evidence>
<dbReference type="Gene3D" id="3.40.50.150">
    <property type="entry name" value="Vaccinia Virus protein VP39"/>
    <property type="match status" value="1"/>
</dbReference>
<dbReference type="SUPFAM" id="SSF53335">
    <property type="entry name" value="S-adenosyl-L-methionine-dependent methyltransferases"/>
    <property type="match status" value="1"/>
</dbReference>
<protein>
    <recommendedName>
        <fullName evidence="1">Methyltransferase FkbM domain-containing protein</fullName>
    </recommendedName>
</protein>
<organism evidence="2 3">
    <name type="scientific">Pyrodictium abyssi</name>
    <dbReference type="NCBI Taxonomy" id="54256"/>
    <lineage>
        <taxon>Archaea</taxon>
        <taxon>Thermoproteota</taxon>
        <taxon>Thermoprotei</taxon>
        <taxon>Desulfurococcales</taxon>
        <taxon>Pyrodictiaceae</taxon>
        <taxon>Pyrodictium</taxon>
    </lineage>
</organism>
<evidence type="ECO:0000259" key="1">
    <source>
        <dbReference type="Pfam" id="PF05050"/>
    </source>
</evidence>
<dbReference type="InterPro" id="IPR052514">
    <property type="entry name" value="SAM-dependent_MTase"/>
</dbReference>
<sequence>MIQWDLFNIMMDKSISARLLRLALLTRTYGPHYVIFKLIKRFLTKERIIGLDEIANIVRYYSGLKVEKYGDSEYRIYWPEGDYVTVKSYEEVLLVAIAHNLSYKVVDSESAYLCKKLLSERCIVFDENYVEHEDIKISRRTIAGCPTCLAETMILKTHDVVRPFGKNVLDIGAWVGDSSLRLAKLGASRVVAVEPNPMNYSELLHNLELNPHIKDAIIPVHAAVDEDGEVKICYNSDFSGGSSIFRNGRYCDIVPSVSFKTLIEKYGPFDIIKLDCK</sequence>
<dbReference type="PANTHER" id="PTHR34203:SF15">
    <property type="entry name" value="SLL1173 PROTEIN"/>
    <property type="match status" value="1"/>
</dbReference>